<dbReference type="Gene3D" id="3.40.50.720">
    <property type="entry name" value="NAD(P)-binding Rossmann-like Domain"/>
    <property type="match status" value="1"/>
</dbReference>
<dbReference type="Pfam" id="PF05368">
    <property type="entry name" value="NmrA"/>
    <property type="match status" value="1"/>
</dbReference>
<evidence type="ECO:0000313" key="2">
    <source>
        <dbReference type="EMBL" id="HEA22513.1"/>
    </source>
</evidence>
<accession>A0A831QQF9</accession>
<dbReference type="EMBL" id="DRGL01000060">
    <property type="protein sequence ID" value="HEA22513.1"/>
    <property type="molecule type" value="Genomic_DNA"/>
</dbReference>
<sequence>MKITVTGSLGHIGEPLTLALVNEGHSVTVISSNPEKQKTIEAMGAISAIGSLEDVDFIASSFSNADVVYCMVPPANYFDHSLDLLGYYRRLGNNYAQAIKQTGIKKVINLSSIGGHMDKGNGILLGAHHVENILNGLPSDVAITHIRPTEFYYNLLPQIHSAKNNGFLASNIGNDVVNSWVSPIDITMAIKEEITSPFAGRKVRYVASEEITYNDLVRVLGKAIGKPELKWLAITDEQMKEGLISAGMKPEIAVGLTEMYAAINSGLLYEDYNLHKPSVMGKVKVADFAEDFASAYNKL</sequence>
<dbReference type="Proteomes" id="UP000886191">
    <property type="component" value="Unassembled WGS sequence"/>
</dbReference>
<name>A0A831QQF9_9FLAO</name>
<organism evidence="2">
    <name type="scientific">Pricia antarctica</name>
    <dbReference type="NCBI Taxonomy" id="641691"/>
    <lineage>
        <taxon>Bacteria</taxon>
        <taxon>Pseudomonadati</taxon>
        <taxon>Bacteroidota</taxon>
        <taxon>Flavobacteriia</taxon>
        <taxon>Flavobacteriales</taxon>
        <taxon>Flavobacteriaceae</taxon>
        <taxon>Pricia</taxon>
    </lineage>
</organism>
<protein>
    <submittedName>
        <fullName evidence="2">NAD-dependent epimerase/dehydratase family protein</fullName>
    </submittedName>
</protein>
<dbReference type="SUPFAM" id="SSF51735">
    <property type="entry name" value="NAD(P)-binding Rossmann-fold domains"/>
    <property type="match status" value="1"/>
</dbReference>
<dbReference type="AlphaFoldDB" id="A0A831QQF9"/>
<evidence type="ECO:0000259" key="1">
    <source>
        <dbReference type="Pfam" id="PF05368"/>
    </source>
</evidence>
<gene>
    <name evidence="2" type="ORF">ENH87_16560</name>
</gene>
<dbReference type="InterPro" id="IPR051604">
    <property type="entry name" value="Ergot_Alk_Oxidoreductase"/>
</dbReference>
<feature type="domain" description="NmrA-like" evidence="1">
    <location>
        <begin position="2"/>
        <end position="266"/>
    </location>
</feature>
<dbReference type="PANTHER" id="PTHR43162:SF1">
    <property type="entry name" value="PRESTALK A DIFFERENTIATION PROTEIN A"/>
    <property type="match status" value="1"/>
</dbReference>
<reference evidence="2" key="1">
    <citation type="journal article" date="2020" name="mSystems">
        <title>Genome- and Community-Level Interaction Insights into Carbon Utilization and Element Cycling Functions of Hydrothermarchaeota in Hydrothermal Sediment.</title>
        <authorList>
            <person name="Zhou Z."/>
            <person name="Liu Y."/>
            <person name="Xu W."/>
            <person name="Pan J."/>
            <person name="Luo Z.H."/>
            <person name="Li M."/>
        </authorList>
    </citation>
    <scope>NUCLEOTIDE SEQUENCE [LARGE SCALE GENOMIC DNA]</scope>
    <source>
        <strain evidence="2">HyVt-345</strain>
    </source>
</reference>
<dbReference type="InterPro" id="IPR036291">
    <property type="entry name" value="NAD(P)-bd_dom_sf"/>
</dbReference>
<dbReference type="Gene3D" id="3.90.25.10">
    <property type="entry name" value="UDP-galactose 4-epimerase, domain 1"/>
    <property type="match status" value="1"/>
</dbReference>
<dbReference type="PANTHER" id="PTHR43162">
    <property type="match status" value="1"/>
</dbReference>
<dbReference type="InterPro" id="IPR008030">
    <property type="entry name" value="NmrA-like"/>
</dbReference>
<proteinExistence type="predicted"/>
<comment type="caution">
    <text evidence="2">The sequence shown here is derived from an EMBL/GenBank/DDBJ whole genome shotgun (WGS) entry which is preliminary data.</text>
</comment>